<sequence length="62" mass="7367">MKDNRRYLLQIARGEQPKQSFIRIYTVINGEKKLQSENEIEFDEDINIEIVTSKAELLELQK</sequence>
<evidence type="ECO:0000313" key="2">
    <source>
        <dbReference type="Proteomes" id="UP000286038"/>
    </source>
</evidence>
<comment type="caution">
    <text evidence="1">The sequence shown here is derived from an EMBL/GenBank/DDBJ whole genome shotgun (WGS) entry which is preliminary data.</text>
</comment>
<protein>
    <submittedName>
        <fullName evidence="1">Uncharacterized protein</fullName>
    </submittedName>
</protein>
<evidence type="ECO:0000313" key="1">
    <source>
        <dbReference type="EMBL" id="RHM45340.1"/>
    </source>
</evidence>
<dbReference type="Proteomes" id="UP000286038">
    <property type="component" value="Unassembled WGS sequence"/>
</dbReference>
<name>A0A415QME4_9BACT</name>
<proteinExistence type="predicted"/>
<gene>
    <name evidence="1" type="ORF">DWZ68_05270</name>
</gene>
<accession>A0A415QME4</accession>
<dbReference type="RefSeq" id="WP_118449205.1">
    <property type="nucleotide sequence ID" value="NZ_CABJDM010000004.1"/>
</dbReference>
<dbReference type="EMBL" id="QRPV01000004">
    <property type="protein sequence ID" value="RHM45340.1"/>
    <property type="molecule type" value="Genomic_DNA"/>
</dbReference>
<organism evidence="1 2">
    <name type="scientific">Butyricimonas virosa</name>
    <dbReference type="NCBI Taxonomy" id="544645"/>
    <lineage>
        <taxon>Bacteria</taxon>
        <taxon>Pseudomonadati</taxon>
        <taxon>Bacteroidota</taxon>
        <taxon>Bacteroidia</taxon>
        <taxon>Bacteroidales</taxon>
        <taxon>Odoribacteraceae</taxon>
        <taxon>Butyricimonas</taxon>
    </lineage>
</organism>
<dbReference type="AlphaFoldDB" id="A0A415QME4"/>
<reference evidence="1 2" key="1">
    <citation type="submission" date="2018-08" db="EMBL/GenBank/DDBJ databases">
        <title>A genome reference for cultivated species of the human gut microbiota.</title>
        <authorList>
            <person name="Zou Y."/>
            <person name="Xue W."/>
            <person name="Luo G."/>
        </authorList>
    </citation>
    <scope>NUCLEOTIDE SEQUENCE [LARGE SCALE GENOMIC DNA]</scope>
    <source>
        <strain evidence="1 2">AF34-33</strain>
    </source>
</reference>